<reference evidence="1" key="2">
    <citation type="journal article" date="2021" name="Microbiome">
        <title>Successional dynamics and alternative stable states in a saline activated sludge microbial community over 9 years.</title>
        <authorList>
            <person name="Wang Y."/>
            <person name="Ye J."/>
            <person name="Ju F."/>
            <person name="Liu L."/>
            <person name="Boyd J.A."/>
            <person name="Deng Y."/>
            <person name="Parks D.H."/>
            <person name="Jiang X."/>
            <person name="Yin X."/>
            <person name="Woodcroft B.J."/>
            <person name="Tyson G.W."/>
            <person name="Hugenholtz P."/>
            <person name="Polz M.F."/>
            <person name="Zhang T."/>
        </authorList>
    </citation>
    <scope>NUCLEOTIDE SEQUENCE</scope>
    <source>
        <strain evidence="1">HKST-UBA02</strain>
    </source>
</reference>
<organism evidence="1 2">
    <name type="scientific">Eiseniibacteriota bacterium</name>
    <dbReference type="NCBI Taxonomy" id="2212470"/>
    <lineage>
        <taxon>Bacteria</taxon>
        <taxon>Candidatus Eiseniibacteriota</taxon>
    </lineage>
</organism>
<dbReference type="AlphaFoldDB" id="A0A956SGM7"/>
<proteinExistence type="predicted"/>
<comment type="caution">
    <text evidence="1">The sequence shown here is derived from an EMBL/GenBank/DDBJ whole genome shotgun (WGS) entry which is preliminary data.</text>
</comment>
<feature type="non-terminal residue" evidence="1">
    <location>
        <position position="1"/>
    </location>
</feature>
<reference evidence="1" key="1">
    <citation type="submission" date="2020-04" db="EMBL/GenBank/DDBJ databases">
        <authorList>
            <person name="Zhang T."/>
        </authorList>
    </citation>
    <scope>NUCLEOTIDE SEQUENCE</scope>
    <source>
        <strain evidence="1">HKST-UBA02</strain>
    </source>
</reference>
<accession>A0A956SGM7</accession>
<sequence>ECSVNAVLLALTFLLAASTHSPGDGASVASTPASERNVPGEVLAVLANLGTVPHSHLSMLFEATMFRLDVAVVEAFLPAETADRLGGIVTSESIDGSSVPEGPASRIASVVMEADPVVFRLTFLRDLGWGRFLDRTRGNLHAAVESGEWTEEQFERIWPTVEEAFSPLEKRGVLEGDALYYVVSEERVHSLYYSPESELLVEFEQSGEDRAGGTRAAFFAPGSEFREKLFRSLWDPAAR</sequence>
<evidence type="ECO:0000313" key="1">
    <source>
        <dbReference type="EMBL" id="MCA9759426.1"/>
    </source>
</evidence>
<dbReference type="Proteomes" id="UP000739538">
    <property type="component" value="Unassembled WGS sequence"/>
</dbReference>
<dbReference type="EMBL" id="JAGQHS010000343">
    <property type="protein sequence ID" value="MCA9759426.1"/>
    <property type="molecule type" value="Genomic_DNA"/>
</dbReference>
<protein>
    <submittedName>
        <fullName evidence="1">Uncharacterized protein</fullName>
    </submittedName>
</protein>
<gene>
    <name evidence="1" type="ORF">KDA27_26770</name>
</gene>
<evidence type="ECO:0000313" key="2">
    <source>
        <dbReference type="Proteomes" id="UP000739538"/>
    </source>
</evidence>
<name>A0A956SGM7_UNCEI</name>